<evidence type="ECO:0000313" key="1">
    <source>
        <dbReference type="EMBL" id="GFH41272.1"/>
    </source>
</evidence>
<evidence type="ECO:0000313" key="2">
    <source>
        <dbReference type="Proteomes" id="UP000475928"/>
    </source>
</evidence>
<keyword evidence="2" id="KW-1185">Reference proteome</keyword>
<accession>A0A6A0B7K8</accession>
<dbReference type="AlphaFoldDB" id="A0A6A0B7K8"/>
<name>A0A6A0B7K8_9LACT</name>
<protein>
    <submittedName>
        <fullName evidence="1">Uncharacterized protein</fullName>
    </submittedName>
</protein>
<reference evidence="1 2" key="1">
    <citation type="submission" date="2020-02" db="EMBL/GenBank/DDBJ databases">
        <title>Draft genome sequence of Lactococcus sp. Hs20B0-1.</title>
        <authorList>
            <person name="Noda S."/>
            <person name="Yuki M."/>
            <person name="Ohkuma M."/>
        </authorList>
    </citation>
    <scope>NUCLEOTIDE SEQUENCE [LARGE SCALE GENOMIC DNA]</scope>
    <source>
        <strain evidence="1 2">Hs20B0-1</strain>
    </source>
</reference>
<dbReference type="Proteomes" id="UP000475928">
    <property type="component" value="Unassembled WGS sequence"/>
</dbReference>
<sequence>MARKKVVKLNQSVITENNTKKVYIGEDYYHVFDSSSLTEETDKKTLDEIFEGIDFSTDSGDIVLNTEEIEIKEDKVQKKNGVYVGVYSVHLSGAYSQGWMLNFFGDWFDKSTPDTSFTLLQSYDYVPDDKLSKILKKSSGSLNASDMSETNATKLSEQVGALGDLTADMGRNSEFYNGHLRLILKANSKENLEILISKLVKEILSNNTFKSGYKFAFNVPPVTPVFGQVTENISPILNRSANDFLEGGLQSSRTISGSTLFPMSFASSRRGLYLGTRNFDYMNEPVLEDFTDVEHLTVIGDMDSTNNIVDSIIQTNLIDGGKVEAISLHKNPYKGIDLKNAMTTIGTKEDPINIFEFFGNRKDSVEIYNSGSERILQSLLMFIKKNEISTSIETELNNILKNFYIQNHVWNENPDAMMNDLRVIVDEHETVDTFRDFIQYLAQQRQAANVNQFAGAKTLDDLYGVFSDVQSKLSSYMDKKTSYSLDEKLKAPFNLVDLANIMNADSKGGLATMIMSYISRLLAFDDTDNERYNHFTLVLYDCDFYDERITKWLDTYITKFNGRRRIDNLSPIKVVYQYNDIENAIKQKDFNKMMKNSFVSLARYFSEPILNEILEYRSFPEMLNERLVSISQIDKGNGYDDVHFLYLKGRATIFTEEVIVK</sequence>
<comment type="caution">
    <text evidence="1">The sequence shown here is derived from an EMBL/GenBank/DDBJ whole genome shotgun (WGS) entry which is preliminary data.</text>
</comment>
<proteinExistence type="predicted"/>
<dbReference type="EMBL" id="BLLH01000011">
    <property type="protein sequence ID" value="GFH41272.1"/>
    <property type="molecule type" value="Genomic_DNA"/>
</dbReference>
<gene>
    <name evidence="1" type="ORF">Hs20B_16700</name>
</gene>
<organism evidence="1 2">
    <name type="scientific">Pseudolactococcus insecticola</name>
    <dbReference type="NCBI Taxonomy" id="2709158"/>
    <lineage>
        <taxon>Bacteria</taxon>
        <taxon>Bacillati</taxon>
        <taxon>Bacillota</taxon>
        <taxon>Bacilli</taxon>
        <taxon>Lactobacillales</taxon>
        <taxon>Streptococcaceae</taxon>
        <taxon>Pseudolactococcus</taxon>
    </lineage>
</organism>
<dbReference type="RefSeq" id="WP_172357573.1">
    <property type="nucleotide sequence ID" value="NZ_BLLH01000011.1"/>
</dbReference>